<dbReference type="Gene3D" id="2.30.40.10">
    <property type="entry name" value="Urease, subunit C, domain 1"/>
    <property type="match status" value="1"/>
</dbReference>
<dbReference type="Pfam" id="PF07969">
    <property type="entry name" value="Amidohydro_3"/>
    <property type="match status" value="1"/>
</dbReference>
<dbReference type="AlphaFoldDB" id="Q4BYC4"/>
<keyword evidence="5" id="KW-1185">Reference proteome</keyword>
<evidence type="ECO:0000256" key="2">
    <source>
        <dbReference type="ARBA" id="ARBA00022801"/>
    </source>
</evidence>
<dbReference type="InterPro" id="IPR052349">
    <property type="entry name" value="Metallo-hydrolase_Enzymes"/>
</dbReference>
<dbReference type="PROSITE" id="PS01137">
    <property type="entry name" value="TATD_1"/>
    <property type="match status" value="1"/>
</dbReference>
<dbReference type="OrthoDB" id="9815027at2"/>
<evidence type="ECO:0000259" key="3">
    <source>
        <dbReference type="Pfam" id="PF07969"/>
    </source>
</evidence>
<dbReference type="PANTHER" id="PTHR32027">
    <property type="entry name" value="CYTOSINE DEAMINASE"/>
    <property type="match status" value="1"/>
</dbReference>
<dbReference type="GO" id="GO:0046872">
    <property type="term" value="F:metal ion binding"/>
    <property type="evidence" value="ECO:0007669"/>
    <property type="project" value="UniProtKB-KW"/>
</dbReference>
<dbReference type="RefSeq" id="WP_007307331.1">
    <property type="nucleotide sequence ID" value="NZ_AADV02000106.1"/>
</dbReference>
<protein>
    <submittedName>
        <fullName evidence="4">Amidohydrolase</fullName>
    </submittedName>
</protein>
<dbReference type="InterPro" id="IPR013108">
    <property type="entry name" value="Amidohydro_3"/>
</dbReference>
<reference evidence="4" key="3">
    <citation type="submission" date="2016-12" db="EMBL/GenBank/DDBJ databases">
        <title>Annotation of the draft genome assembly of Crocosphaera watsonii WH 8501.</title>
        <authorList>
            <consortium name="US DOE Joint Genome Institute (JGI-ORNL)"/>
            <person name="Larimer F."/>
            <person name="Land M."/>
        </authorList>
    </citation>
    <scope>NUCLEOTIDE SEQUENCE</scope>
    <source>
        <strain evidence="4">WH 8501</strain>
    </source>
</reference>
<evidence type="ECO:0000313" key="4">
    <source>
        <dbReference type="EMBL" id="EAM48906.1"/>
    </source>
</evidence>
<dbReference type="SUPFAM" id="SSF51556">
    <property type="entry name" value="Metallo-dependent hydrolases"/>
    <property type="match status" value="1"/>
</dbReference>
<dbReference type="KEGG" id="cwa:CwatDRAFT_1740"/>
<dbReference type="GO" id="GO:0004131">
    <property type="term" value="F:cytosine deaminase activity"/>
    <property type="evidence" value="ECO:0007669"/>
    <property type="project" value="TreeGrafter"/>
</dbReference>
<dbReference type="CDD" id="cd01293">
    <property type="entry name" value="Bact_CD"/>
    <property type="match status" value="1"/>
</dbReference>
<evidence type="ECO:0000313" key="5">
    <source>
        <dbReference type="Proteomes" id="UP000003922"/>
    </source>
</evidence>
<dbReference type="InterPro" id="IPR018228">
    <property type="entry name" value="DNase_TatD-rel_CS"/>
</dbReference>
<reference evidence="4" key="2">
    <citation type="submission" date="2005-06" db="EMBL/GenBank/DDBJ databases">
        <title>Sequencing of the draft genome and assembly of Crocosphaera watsonii WH 8501.</title>
        <authorList>
            <consortium name="US DOE Joint Genome Institute (JGI-PGF)"/>
            <person name="Copeland A."/>
            <person name="Lucas S."/>
            <person name="Lapidus A."/>
            <person name="Barry K."/>
            <person name="Detter C."/>
            <person name="Glavina T."/>
            <person name="Hammon N."/>
            <person name="Israni S."/>
            <person name="Pitluck S."/>
            <person name="Richardson P."/>
        </authorList>
    </citation>
    <scope>NUCLEOTIDE SEQUENCE [LARGE SCALE GENOMIC DNA]</scope>
    <source>
        <strain evidence="4">WH 8501</strain>
    </source>
</reference>
<dbReference type="FunFam" id="3.20.20.140:FF:000019">
    <property type="entry name" value="Cytosine deaminase"/>
    <property type="match status" value="1"/>
</dbReference>
<reference evidence="4" key="1">
    <citation type="submission" date="2004-02" db="EMBL/GenBank/DDBJ databases">
        <authorList>
            <consortium name="DOE Joint Genome Institute"/>
        </authorList>
    </citation>
    <scope>NUCLEOTIDE SEQUENCE [LARGE SCALE GENOMIC DNA]</scope>
    <source>
        <strain evidence="4">WH 8501</strain>
    </source>
</reference>
<dbReference type="EMBL" id="AADV02000106">
    <property type="protein sequence ID" value="EAM48906.1"/>
    <property type="molecule type" value="Genomic_DNA"/>
</dbReference>
<dbReference type="Proteomes" id="UP000003922">
    <property type="component" value="Unassembled WGS sequence"/>
</dbReference>
<proteinExistence type="predicted"/>
<organism evidence="4 5">
    <name type="scientific">Crocosphaera watsonii WH 8501</name>
    <dbReference type="NCBI Taxonomy" id="165597"/>
    <lineage>
        <taxon>Bacteria</taxon>
        <taxon>Bacillati</taxon>
        <taxon>Cyanobacteriota</taxon>
        <taxon>Cyanophyceae</taxon>
        <taxon>Oscillatoriophycideae</taxon>
        <taxon>Chroococcales</taxon>
        <taxon>Aphanothecaceae</taxon>
        <taxon>Crocosphaera</taxon>
    </lineage>
</organism>
<comment type="caution">
    <text evidence="4">The sequence shown here is derived from an EMBL/GenBank/DDBJ whole genome shotgun (WGS) entry which is preliminary data.</text>
</comment>
<dbReference type="GO" id="GO:0035888">
    <property type="term" value="F:isoguanine deaminase activity"/>
    <property type="evidence" value="ECO:0007669"/>
    <property type="project" value="TreeGrafter"/>
</dbReference>
<dbReference type="GO" id="GO:0006209">
    <property type="term" value="P:cytosine catabolic process"/>
    <property type="evidence" value="ECO:0007669"/>
    <property type="project" value="TreeGrafter"/>
</dbReference>
<evidence type="ECO:0000256" key="1">
    <source>
        <dbReference type="ARBA" id="ARBA00022723"/>
    </source>
</evidence>
<sequence length="451" mass="51410">MTDNCSLITDNEHFWLKNAHVPACILENISIKPQTREKLCHVDLEINQGKIVSIISHSSELTNHPYIDLKKGIIFPCFIDSHTHLDKGHIWERSPNISGTFEDALATVRKDAQKNWRREDVYRRMEFGLECSYAQGTIAIRTHLDSFGEQGKMSFDVFDQLKNRWQEKLNLQAVSLVSLDYLLSREGEKLADLVADYGQILGGVAYINPQLDQELERVFTLAKERNLDLDFHADETLDPDSICLKKIAETAIRQEFENKITCGHCCSLSQQDPKLRQETIKVVKEAKINIIALPMCNLYLQDRQANYTPKMRGVTDVYGLKQEGIPVAFASDNCRDPFYGFGDHDGLEVLKESVRICHLDTPYDDWVSSINKVPAQLMNLPNLGKIGVGLNADLIIFKARYFSELFSRPQSDRKVMRKGKLIDTTLPDYSKLDDLGVRSSEFGVRSSEARY</sequence>
<dbReference type="Gene3D" id="3.20.20.140">
    <property type="entry name" value="Metal-dependent hydrolases"/>
    <property type="match status" value="1"/>
</dbReference>
<dbReference type="SUPFAM" id="SSF51338">
    <property type="entry name" value="Composite domain of metallo-dependent hydrolases"/>
    <property type="match status" value="1"/>
</dbReference>
<feature type="domain" description="Amidohydrolase 3" evidence="3">
    <location>
        <begin position="204"/>
        <end position="414"/>
    </location>
</feature>
<dbReference type="InterPro" id="IPR032466">
    <property type="entry name" value="Metal_Hydrolase"/>
</dbReference>
<name>Q4BYC4_CROWT</name>
<dbReference type="PANTHER" id="PTHR32027:SF0">
    <property type="entry name" value="CYTOSINE DEAMINASE"/>
    <property type="match status" value="1"/>
</dbReference>
<keyword evidence="1" id="KW-0479">Metal-binding</keyword>
<gene>
    <name evidence="4" type="ORF">CwatDRAFT_1740</name>
</gene>
<keyword evidence="2" id="KW-0378">Hydrolase</keyword>
<dbReference type="InterPro" id="IPR011059">
    <property type="entry name" value="Metal-dep_hydrolase_composite"/>
</dbReference>
<dbReference type="NCBIfam" id="NF005759">
    <property type="entry name" value="PRK07583.1"/>
    <property type="match status" value="1"/>
</dbReference>
<accession>Q4BYC4</accession>